<name>A0A9P0HME3_NEZVI</name>
<evidence type="ECO:0000256" key="1">
    <source>
        <dbReference type="SAM" id="MobiDB-lite"/>
    </source>
</evidence>
<gene>
    <name evidence="2" type="ORF">NEZAVI_LOCUS13001</name>
</gene>
<dbReference type="AlphaFoldDB" id="A0A9P0HME3"/>
<dbReference type="Proteomes" id="UP001152798">
    <property type="component" value="Chromosome 6"/>
</dbReference>
<sequence length="128" mass="14192">MPGIAGAQLPEPKASWRNPPPQCLASPTPVCLRSAPVVESGPLTNVTRNWRNRVVDLEELSGVEDPSPAKTVVPIEEEESFKMRNHLIIIMAQQFCKKPPKKKPSLLHYIKPACKILYLLPSSNTQSL</sequence>
<accession>A0A9P0HME3</accession>
<keyword evidence="3" id="KW-1185">Reference proteome</keyword>
<organism evidence="2 3">
    <name type="scientific">Nezara viridula</name>
    <name type="common">Southern green stink bug</name>
    <name type="synonym">Cimex viridulus</name>
    <dbReference type="NCBI Taxonomy" id="85310"/>
    <lineage>
        <taxon>Eukaryota</taxon>
        <taxon>Metazoa</taxon>
        <taxon>Ecdysozoa</taxon>
        <taxon>Arthropoda</taxon>
        <taxon>Hexapoda</taxon>
        <taxon>Insecta</taxon>
        <taxon>Pterygota</taxon>
        <taxon>Neoptera</taxon>
        <taxon>Paraneoptera</taxon>
        <taxon>Hemiptera</taxon>
        <taxon>Heteroptera</taxon>
        <taxon>Panheteroptera</taxon>
        <taxon>Pentatomomorpha</taxon>
        <taxon>Pentatomoidea</taxon>
        <taxon>Pentatomidae</taxon>
        <taxon>Pentatominae</taxon>
        <taxon>Nezara</taxon>
    </lineage>
</organism>
<protein>
    <submittedName>
        <fullName evidence="2">Uncharacterized protein</fullName>
    </submittedName>
</protein>
<feature type="region of interest" description="Disordered" evidence="1">
    <location>
        <begin position="1"/>
        <end position="20"/>
    </location>
</feature>
<dbReference type="EMBL" id="OV725082">
    <property type="protein sequence ID" value="CAH1404628.1"/>
    <property type="molecule type" value="Genomic_DNA"/>
</dbReference>
<evidence type="ECO:0000313" key="3">
    <source>
        <dbReference type="Proteomes" id="UP001152798"/>
    </source>
</evidence>
<proteinExistence type="predicted"/>
<evidence type="ECO:0000313" key="2">
    <source>
        <dbReference type="EMBL" id="CAH1404628.1"/>
    </source>
</evidence>
<reference evidence="2" key="1">
    <citation type="submission" date="2022-01" db="EMBL/GenBank/DDBJ databases">
        <authorList>
            <person name="King R."/>
        </authorList>
    </citation>
    <scope>NUCLEOTIDE SEQUENCE</scope>
</reference>